<gene>
    <name evidence="1" type="ORF">LT679_09220</name>
</gene>
<protein>
    <submittedName>
        <fullName evidence="1">Carboxypeptidase-like regulatory domain-containing protein</fullName>
    </submittedName>
</protein>
<dbReference type="Proteomes" id="UP001199919">
    <property type="component" value="Unassembled WGS sequence"/>
</dbReference>
<accession>A0ABS8U412</accession>
<keyword evidence="2" id="KW-1185">Reference proteome</keyword>
<proteinExistence type="predicted"/>
<dbReference type="SUPFAM" id="SSF49464">
    <property type="entry name" value="Carboxypeptidase regulatory domain-like"/>
    <property type="match status" value="1"/>
</dbReference>
<evidence type="ECO:0000313" key="1">
    <source>
        <dbReference type="EMBL" id="MCD8740778.1"/>
    </source>
</evidence>
<reference evidence="1 2" key="1">
    <citation type="submission" date="2021-12" db="EMBL/GenBank/DDBJ databases">
        <title>Mucilaginibacter roseus genome.</title>
        <authorList>
            <person name="Ferreira J.R."/>
            <person name="Newman J.D."/>
        </authorList>
    </citation>
    <scope>NUCLEOTIDE SEQUENCE [LARGE SCALE GENOMIC DNA]</scope>
    <source>
        <strain evidence="1 2">LMG 28454</strain>
    </source>
</reference>
<comment type="caution">
    <text evidence="1">The sequence shown here is derived from an EMBL/GenBank/DDBJ whole genome shotgun (WGS) entry which is preliminary data.</text>
</comment>
<organism evidence="1 2">
    <name type="scientific">Mucilaginibacter roseus</name>
    <dbReference type="NCBI Taxonomy" id="1528868"/>
    <lineage>
        <taxon>Bacteria</taxon>
        <taxon>Pseudomonadati</taxon>
        <taxon>Bacteroidota</taxon>
        <taxon>Sphingobacteriia</taxon>
        <taxon>Sphingobacteriales</taxon>
        <taxon>Sphingobacteriaceae</taxon>
        <taxon>Mucilaginibacter</taxon>
    </lineage>
</organism>
<name>A0ABS8U412_9SPHI</name>
<sequence length="77" mass="8410">MSKCLRVGCGKALIGMFEGLHPGTYQLSVSMVGFAKHTQTVFITDLSVNVKIKLKPVIVQLTEVNVNVMGKRNGKTF</sequence>
<dbReference type="EMBL" id="JAJPWV010000003">
    <property type="protein sequence ID" value="MCD8740778.1"/>
    <property type="molecule type" value="Genomic_DNA"/>
</dbReference>
<evidence type="ECO:0000313" key="2">
    <source>
        <dbReference type="Proteomes" id="UP001199919"/>
    </source>
</evidence>
<dbReference type="RefSeq" id="WP_232177180.1">
    <property type="nucleotide sequence ID" value="NZ_JAJPWV010000003.1"/>
</dbReference>
<dbReference type="InterPro" id="IPR008969">
    <property type="entry name" value="CarboxyPept-like_regulatory"/>
</dbReference>